<reference evidence="2" key="1">
    <citation type="journal article" date="2023" name="Mol. Biol. Evol.">
        <title>Third-Generation Sequencing Reveals the Adaptive Role of the Epigenome in Three Deep-Sea Polychaetes.</title>
        <authorList>
            <person name="Perez M."/>
            <person name="Aroh O."/>
            <person name="Sun Y."/>
            <person name="Lan Y."/>
            <person name="Juniper S.K."/>
            <person name="Young C.R."/>
            <person name="Angers B."/>
            <person name="Qian P.Y."/>
        </authorList>
    </citation>
    <scope>NUCLEOTIDE SEQUENCE</scope>
    <source>
        <strain evidence="2">P08H-3</strain>
    </source>
</reference>
<accession>A0AAD9JKB4</accession>
<comment type="caution">
    <text evidence="2">The sequence shown here is derived from an EMBL/GenBank/DDBJ whole genome shotgun (WGS) entry which is preliminary data.</text>
</comment>
<dbReference type="EMBL" id="JAODUP010000274">
    <property type="protein sequence ID" value="KAK2154232.1"/>
    <property type="molecule type" value="Genomic_DNA"/>
</dbReference>
<feature type="non-terminal residue" evidence="2">
    <location>
        <position position="1"/>
    </location>
</feature>
<organism evidence="2 3">
    <name type="scientific">Paralvinella palmiformis</name>
    <dbReference type="NCBI Taxonomy" id="53620"/>
    <lineage>
        <taxon>Eukaryota</taxon>
        <taxon>Metazoa</taxon>
        <taxon>Spiralia</taxon>
        <taxon>Lophotrochozoa</taxon>
        <taxon>Annelida</taxon>
        <taxon>Polychaeta</taxon>
        <taxon>Sedentaria</taxon>
        <taxon>Canalipalpata</taxon>
        <taxon>Terebellida</taxon>
        <taxon>Terebelliformia</taxon>
        <taxon>Alvinellidae</taxon>
        <taxon>Paralvinella</taxon>
    </lineage>
</organism>
<evidence type="ECO:0000256" key="1">
    <source>
        <dbReference type="SAM" id="MobiDB-lite"/>
    </source>
</evidence>
<feature type="region of interest" description="Disordered" evidence="1">
    <location>
        <begin position="45"/>
        <end position="75"/>
    </location>
</feature>
<evidence type="ECO:0000313" key="2">
    <source>
        <dbReference type="EMBL" id="KAK2154232.1"/>
    </source>
</evidence>
<protein>
    <submittedName>
        <fullName evidence="2">Uncharacterized protein</fullName>
    </submittedName>
</protein>
<name>A0AAD9JKB4_9ANNE</name>
<dbReference type="AlphaFoldDB" id="A0AAD9JKB4"/>
<evidence type="ECO:0000313" key="3">
    <source>
        <dbReference type="Proteomes" id="UP001208570"/>
    </source>
</evidence>
<proteinExistence type="predicted"/>
<keyword evidence="3" id="KW-1185">Reference proteome</keyword>
<dbReference type="Proteomes" id="UP001208570">
    <property type="component" value="Unassembled WGS sequence"/>
</dbReference>
<sequence length="127" mass="14138">MIQKRPIEEIVNQSLCYLYCSLDRLYGSTCVGQIDQTTCITDEPSVHHRKAKPSSRISQAEELGNSVAKSSPQEGLTLITGERRLNYRSSVSATLPEAQTMAPLSDCDDGELRWNNPRGMLTTTFTQ</sequence>
<gene>
    <name evidence="2" type="ORF">LSH36_274g06047</name>
</gene>